<feature type="transmembrane region" description="Helical" evidence="1">
    <location>
        <begin position="107"/>
        <end position="127"/>
    </location>
</feature>
<keyword evidence="1" id="KW-1133">Transmembrane helix</keyword>
<reference evidence="2" key="1">
    <citation type="journal article" date="2020" name="Nature">
        <title>Giant virus diversity and host interactions through global metagenomics.</title>
        <authorList>
            <person name="Schulz F."/>
            <person name="Roux S."/>
            <person name="Paez-Espino D."/>
            <person name="Jungbluth S."/>
            <person name="Walsh D.A."/>
            <person name="Denef V.J."/>
            <person name="McMahon K.D."/>
            <person name="Konstantinidis K.T."/>
            <person name="Eloe-Fadrosh E.A."/>
            <person name="Kyrpides N.C."/>
            <person name="Woyke T."/>
        </authorList>
    </citation>
    <scope>NUCLEOTIDE SEQUENCE</scope>
    <source>
        <strain evidence="2">GVMAG-S-ERX556049-19</strain>
    </source>
</reference>
<sequence length="128" mass="15172">MLLSEQYNMLWSTSWITLYPTLMALHRKQYDMALGTGMVFLTSLNYWKDPTNQMNRLIDVTTVRCVLLYQLYNSIVKKKRLFWVFASTGVTSYLVGCHFYRQDKLWLYTYCHFGLHILGNCGNFTLLE</sequence>
<name>A0A6C0F9F6_9ZZZZ</name>
<organism evidence="2">
    <name type="scientific">viral metagenome</name>
    <dbReference type="NCBI Taxonomy" id="1070528"/>
    <lineage>
        <taxon>unclassified sequences</taxon>
        <taxon>metagenomes</taxon>
        <taxon>organismal metagenomes</taxon>
    </lineage>
</organism>
<protein>
    <submittedName>
        <fullName evidence="2">Uncharacterized protein</fullName>
    </submittedName>
</protein>
<keyword evidence="1" id="KW-0812">Transmembrane</keyword>
<proteinExistence type="predicted"/>
<evidence type="ECO:0000256" key="1">
    <source>
        <dbReference type="SAM" id="Phobius"/>
    </source>
</evidence>
<keyword evidence="1" id="KW-0472">Membrane</keyword>
<accession>A0A6C0F9F6</accession>
<evidence type="ECO:0000313" key="2">
    <source>
        <dbReference type="EMBL" id="QHT37832.1"/>
    </source>
</evidence>
<feature type="transmembrane region" description="Helical" evidence="1">
    <location>
        <begin position="30"/>
        <end position="47"/>
    </location>
</feature>
<dbReference type="AlphaFoldDB" id="A0A6C0F9F6"/>
<dbReference type="EMBL" id="MN738821">
    <property type="protein sequence ID" value="QHT37832.1"/>
    <property type="molecule type" value="Genomic_DNA"/>
</dbReference>
<feature type="transmembrane region" description="Helical" evidence="1">
    <location>
        <begin position="81"/>
        <end position="101"/>
    </location>
</feature>